<dbReference type="PROSITE" id="PS50177">
    <property type="entry name" value="NTF2_DOMAIN"/>
    <property type="match status" value="1"/>
</dbReference>
<evidence type="ECO:0000313" key="4">
    <source>
        <dbReference type="Proteomes" id="UP000765509"/>
    </source>
</evidence>
<feature type="compositionally biased region" description="Polar residues" evidence="1">
    <location>
        <begin position="134"/>
        <end position="173"/>
    </location>
</feature>
<dbReference type="EMBL" id="AVOT02003998">
    <property type="protein sequence ID" value="MBW0475133.1"/>
    <property type="molecule type" value="Genomic_DNA"/>
</dbReference>
<feature type="domain" description="NTF2" evidence="2">
    <location>
        <begin position="1071"/>
        <end position="1208"/>
    </location>
</feature>
<feature type="compositionally biased region" description="Polar residues" evidence="1">
    <location>
        <begin position="1266"/>
        <end position="1276"/>
    </location>
</feature>
<dbReference type="InterPro" id="IPR032710">
    <property type="entry name" value="NTF2-like_dom_sf"/>
</dbReference>
<feature type="compositionally biased region" description="Low complexity" evidence="1">
    <location>
        <begin position="112"/>
        <end position="123"/>
    </location>
</feature>
<feature type="region of interest" description="Disordered" evidence="1">
    <location>
        <begin position="1264"/>
        <end position="1318"/>
    </location>
</feature>
<organism evidence="3 4">
    <name type="scientific">Austropuccinia psidii MF-1</name>
    <dbReference type="NCBI Taxonomy" id="1389203"/>
    <lineage>
        <taxon>Eukaryota</taxon>
        <taxon>Fungi</taxon>
        <taxon>Dikarya</taxon>
        <taxon>Basidiomycota</taxon>
        <taxon>Pucciniomycotina</taxon>
        <taxon>Pucciniomycetes</taxon>
        <taxon>Pucciniales</taxon>
        <taxon>Sphaerophragmiaceae</taxon>
        <taxon>Austropuccinia</taxon>
    </lineage>
</organism>
<dbReference type="SUPFAM" id="SSF54427">
    <property type="entry name" value="NTF2-like"/>
    <property type="match status" value="1"/>
</dbReference>
<name>A0A9Q3GPE6_9BASI</name>
<feature type="compositionally biased region" description="Polar residues" evidence="1">
    <location>
        <begin position="840"/>
        <end position="860"/>
    </location>
</feature>
<feature type="region of interest" description="Disordered" evidence="1">
    <location>
        <begin position="814"/>
        <end position="860"/>
    </location>
</feature>
<feature type="region of interest" description="Disordered" evidence="1">
    <location>
        <begin position="451"/>
        <end position="497"/>
    </location>
</feature>
<reference evidence="3" key="1">
    <citation type="submission" date="2021-03" db="EMBL/GenBank/DDBJ databases">
        <title>Draft genome sequence of rust myrtle Austropuccinia psidii MF-1, a brazilian biotype.</title>
        <authorList>
            <person name="Quecine M.C."/>
            <person name="Pachon D.M.R."/>
            <person name="Bonatelli M.L."/>
            <person name="Correr F.H."/>
            <person name="Franceschini L.M."/>
            <person name="Leite T.F."/>
            <person name="Margarido G.R.A."/>
            <person name="Almeida C.A."/>
            <person name="Ferrarezi J.A."/>
            <person name="Labate C.A."/>
        </authorList>
    </citation>
    <scope>NUCLEOTIDE SEQUENCE</scope>
    <source>
        <strain evidence="3">MF-1</strain>
    </source>
</reference>
<dbReference type="InterPro" id="IPR015943">
    <property type="entry name" value="WD40/YVTN_repeat-like_dom_sf"/>
</dbReference>
<feature type="compositionally biased region" description="Basic and acidic residues" evidence="1">
    <location>
        <begin position="472"/>
        <end position="482"/>
    </location>
</feature>
<feature type="region of interest" description="Disordered" evidence="1">
    <location>
        <begin position="976"/>
        <end position="999"/>
    </location>
</feature>
<evidence type="ECO:0000313" key="3">
    <source>
        <dbReference type="EMBL" id="MBW0475133.1"/>
    </source>
</evidence>
<feature type="region of interest" description="Disordered" evidence="1">
    <location>
        <begin position="1"/>
        <end position="250"/>
    </location>
</feature>
<feature type="region of interest" description="Disordered" evidence="1">
    <location>
        <begin position="264"/>
        <end position="302"/>
    </location>
</feature>
<dbReference type="OrthoDB" id="2503591at2759"/>
<evidence type="ECO:0000256" key="1">
    <source>
        <dbReference type="SAM" id="MobiDB-lite"/>
    </source>
</evidence>
<proteinExistence type="predicted"/>
<dbReference type="InterPro" id="IPR002075">
    <property type="entry name" value="NTF2_dom"/>
</dbReference>
<feature type="region of interest" description="Disordered" evidence="1">
    <location>
        <begin position="646"/>
        <end position="688"/>
    </location>
</feature>
<feature type="compositionally biased region" description="Polar residues" evidence="1">
    <location>
        <begin position="189"/>
        <end position="227"/>
    </location>
</feature>
<evidence type="ECO:0000259" key="2">
    <source>
        <dbReference type="PROSITE" id="PS50177"/>
    </source>
</evidence>
<dbReference type="Gene3D" id="2.130.10.10">
    <property type="entry name" value="YVTN repeat-like/Quinoprotein amine dehydrogenase"/>
    <property type="match status" value="1"/>
</dbReference>
<feature type="compositionally biased region" description="Low complexity" evidence="1">
    <location>
        <begin position="819"/>
        <end position="835"/>
    </location>
</feature>
<feature type="compositionally biased region" description="Low complexity" evidence="1">
    <location>
        <begin position="12"/>
        <end position="27"/>
    </location>
</feature>
<dbReference type="Proteomes" id="UP000765509">
    <property type="component" value="Unassembled WGS sequence"/>
</dbReference>
<keyword evidence="4" id="KW-1185">Reference proteome</keyword>
<feature type="compositionally biased region" description="Basic and acidic residues" evidence="1">
    <location>
        <begin position="978"/>
        <end position="989"/>
    </location>
</feature>
<feature type="compositionally biased region" description="Polar residues" evidence="1">
    <location>
        <begin position="621"/>
        <end position="632"/>
    </location>
</feature>
<comment type="caution">
    <text evidence="3">The sequence shown here is derived from an EMBL/GenBank/DDBJ whole genome shotgun (WGS) entry which is preliminary data.</text>
</comment>
<feature type="compositionally biased region" description="Polar residues" evidence="1">
    <location>
        <begin position="451"/>
        <end position="467"/>
    </location>
</feature>
<feature type="region of interest" description="Disordered" evidence="1">
    <location>
        <begin position="606"/>
        <end position="634"/>
    </location>
</feature>
<protein>
    <recommendedName>
        <fullName evidence="2">NTF2 domain-containing protein</fullName>
    </recommendedName>
</protein>
<feature type="compositionally biased region" description="Low complexity" evidence="1">
    <location>
        <begin position="228"/>
        <end position="244"/>
    </location>
</feature>
<feature type="compositionally biased region" description="Polar residues" evidence="1">
    <location>
        <begin position="28"/>
        <end position="40"/>
    </location>
</feature>
<dbReference type="CDD" id="cd00590">
    <property type="entry name" value="RRM_SF"/>
    <property type="match status" value="1"/>
</dbReference>
<feature type="compositionally biased region" description="Polar residues" evidence="1">
    <location>
        <begin position="646"/>
        <end position="684"/>
    </location>
</feature>
<accession>A0A9Q3GPE6</accession>
<dbReference type="Pfam" id="PF22602">
    <property type="entry name" value="NXF_NTF2"/>
    <property type="match status" value="1"/>
</dbReference>
<gene>
    <name evidence="3" type="ORF">O181_014848</name>
</gene>
<feature type="compositionally biased region" description="Low complexity" evidence="1">
    <location>
        <begin position="72"/>
        <end position="84"/>
    </location>
</feature>
<dbReference type="SUPFAM" id="SSF50978">
    <property type="entry name" value="WD40 repeat-like"/>
    <property type="match status" value="1"/>
</dbReference>
<dbReference type="Gene3D" id="3.10.450.50">
    <property type="match status" value="1"/>
</dbReference>
<dbReference type="InterPro" id="IPR018222">
    <property type="entry name" value="Nuclear_transport_factor_2_euk"/>
</dbReference>
<sequence>MPESFMSKHTSQEQQFTSSSSNQNFSNKTAATNFNPYWKSSSKREDFQPNESSSWLPSRLRRPVQPPTVKPASLSNQNQSNSALVTNSNHHSTDNLRRPYSSSSNSQKFHYHNPSNPNYSNYHQRPRKPHCYNLRSSKPDFNQRTFYSNSSSNHQTNLYHSQLRSNPPENSIFRSFPERNNPIFKHPSDSTSFKSTHQSSFTPSIQPWSNQKSSQLHWSTYHSSNKPSAVSDFTSNSSSNLTNHSNKRSLNQDGLELSQDRLDQNHQRQRPYHHQDIQEFNSHPPKKLKSHYQSPDPPIQQNIHQAFNSSNHLAQSSSHLNSLPSNQSTCQIDQNLQKQTSKSSSPSNQASDQILASCLAKASIDPILVRNTLLELLDRFGIIIHNKFFISQLKNLTRITLQIRFKEPNSALQACNKKYLEIPKTWNDLDQHNQLTLVPFSPRNFSNLVSTSSDQSIHSNSTNSNPLTDIYPKNDSDIKSERDELDNQDYSSDQHELEDQKIIEKDLRGHETSLECSTVPNASLTTFTYSCPQLPPQDTQDDQLKKIVQIEKSETLSRVSLSQDSSLNSANDLGETSRQNIALITQESVLSKNNFTPTVTHSLIETTSQESSDLPHHFNHQTDANSEPQSNFDPRALDVESTTIINNHTQPKTSQAFKSKPSNLVEASNQSPPIAQLNNETSPPISTPGIENPSNVLWVKAFFNNNVSGTVAQDFIRHTFEQFGKILMLQFRHNDGLCRTYQLEFASLAAAEKALKIGFGYMLPIELSAESKSTPRYLLVSPHRVDGISCLTQLYNKVTKEFFDKMNSNKMSNGAGFQSLTSSSESKSAEETSLSPTEGLATSSTTLGLNHNNNRASSSTNVHLTLNESQLDRSENFNRPSSVISMDTTISKDPLVESVTEFDQTIKEAELPVEVTKHQIPENCKQTHQSCTANRLRFKLDKIRAATSQDYTVLDSVWGQDYLMLYLVPNSRHSQLTADKDQSHNDIDGTYRQTSPRARSATLDNLQPVTSCNPDRELIEHVDETQSCSSAVASSDILVTTNSSNEKHPTWPMCPKSGYLDESSFGDFRKTLNDFLSTFFRLWEESRSDLRYLYDQSAVFSNILAKQGRKASAVTKSTGWPSIYKSISRLPALSNDPIEDLILDSWPMTVFPLRALCVVHGTFSEFPREVKRAFDRTFVLRPVDVLLYPSEGCLGLLKWIIVSDTLTIRKHSARTTAVIEGLRKQEKEYASEVVETNQVSNLIVLNSQCDNSLAVDVPQDIVGRHSPQSTLSTSSPIRAASPPALGRLDSNEPIIQLDTSPSPPLNKSDRLTNEDDQADLESILEPPVTELVEMKSQLRALQAEVEQLKKSTPTAKEVSVPISQSGLASSQASRKKKKALKVSDFIGCSHHGLGAFKKRLLIPTNLAHYLVVSARGDVLAWDKKNRSKVELILEGASSVDLVDSASFSVPFQTLIIGYRPSPSSRSKPISAVSLVHLKKSSSGSLICQKLRLHDSELHKNGVRATCVLPRSSSSRGPLSFVTAGQENHLVIWTTKKLAKPVVTHKILTEHNSNIQILESGHENDYIFSGGLDGQVYATNIHSKLHTLVLSQKHSIFDIQLNSTNHNNLVVTTSNKSANSQFWLFDIRTSKPTCVFGFSSSSPSTITRTHRKGSLKGHLFSYPIVNSGNYNHSVDSGVNLWDLRYLSKNHSNELIQIQTDEIVLQPHFESLTSMTFLGKNSLKYCEF</sequence>
<dbReference type="InterPro" id="IPR036322">
    <property type="entry name" value="WD40_repeat_dom_sf"/>
</dbReference>